<evidence type="ECO:0000313" key="1">
    <source>
        <dbReference type="Proteomes" id="UP000887579"/>
    </source>
</evidence>
<dbReference type="Proteomes" id="UP000887579">
    <property type="component" value="Unplaced"/>
</dbReference>
<accession>A0AC34FQX2</accession>
<sequence length="532" mass="60164">MYKLILETEAALLVEGDATIAAVDCLSKDGKKLCKTLKGLPDHDQPFRMRHYKGCDFNREYERVFNPKTIQRFLYDPDGDTPWADESNNQGVVHFDSATSFLKHMKTSKLPTLVIFYAPKCVHCKTLKPEFSAAAAELQGEVVFAAIDMMLPPTKPLNEHFKIKGFPTLFYIDNGNIQDYSGQHNKEKAAKILAPQKDVMLSAIDCKNEKELCKKHKISSFPTILYLKNGKKSKNFNDAATTDNFVKFVHGEIENDEYEAENDSSSPPLQYASQVLLASSKNFEQVVFKEKQIVMFCVPSNKVCQNIVHVFNDVAKLVIEGSMTAVDCSQDKAFCSKKNITTYPSYHIYKNGQFSRAFDADTIEDFVNALSGKPPIPKLEFGEEVKIGTHWNIDDLISSNDRTLVLFYAPWCGHCKAVKPEFSKAAKQMKKANFIALDCTRYQGCTYSKKVKPEYSKAAENDKSGKYIAVDCTGNQNLCKVYGIRSYPSFKFFADGEMIKTYKGERTSTEFNEALKTFKGEKSEIKREHTEL</sequence>
<reference evidence="2" key="1">
    <citation type="submission" date="2022-11" db="UniProtKB">
        <authorList>
            <consortium name="WormBaseParasite"/>
        </authorList>
    </citation>
    <scope>IDENTIFICATION</scope>
</reference>
<organism evidence="1 2">
    <name type="scientific">Panagrolaimus sp. ES5</name>
    <dbReference type="NCBI Taxonomy" id="591445"/>
    <lineage>
        <taxon>Eukaryota</taxon>
        <taxon>Metazoa</taxon>
        <taxon>Ecdysozoa</taxon>
        <taxon>Nematoda</taxon>
        <taxon>Chromadorea</taxon>
        <taxon>Rhabditida</taxon>
        <taxon>Tylenchina</taxon>
        <taxon>Panagrolaimomorpha</taxon>
        <taxon>Panagrolaimoidea</taxon>
        <taxon>Panagrolaimidae</taxon>
        <taxon>Panagrolaimus</taxon>
    </lineage>
</organism>
<evidence type="ECO:0000313" key="2">
    <source>
        <dbReference type="WBParaSite" id="ES5_v2.g19562.t1"/>
    </source>
</evidence>
<dbReference type="WBParaSite" id="ES5_v2.g19562.t1">
    <property type="protein sequence ID" value="ES5_v2.g19562.t1"/>
    <property type="gene ID" value="ES5_v2.g19562"/>
</dbReference>
<protein>
    <submittedName>
        <fullName evidence="2">Thioredoxin domain-containing protein</fullName>
    </submittedName>
</protein>
<name>A0AC34FQX2_9BILA</name>
<proteinExistence type="predicted"/>